<dbReference type="InterPro" id="IPR036396">
    <property type="entry name" value="Cyt_P450_sf"/>
</dbReference>
<dbReference type="OrthoDB" id="3934656at2759"/>
<keyword evidence="1" id="KW-0560">Oxidoreductase</keyword>
<dbReference type="GO" id="GO:0004497">
    <property type="term" value="F:monooxygenase activity"/>
    <property type="evidence" value="ECO:0007669"/>
    <property type="project" value="UniProtKB-KW"/>
</dbReference>
<protein>
    <submittedName>
        <fullName evidence="2">Uncharacterized protein</fullName>
    </submittedName>
</protein>
<reference evidence="2 3" key="1">
    <citation type="submission" date="2013-11" db="EMBL/GenBank/DDBJ databases">
        <title>Genome sequencing of Stegodyphus mimosarum.</title>
        <authorList>
            <person name="Bechsgaard J."/>
        </authorList>
    </citation>
    <scope>NUCLEOTIDE SEQUENCE [LARGE SCALE GENOMIC DNA]</scope>
</reference>
<dbReference type="Gene3D" id="1.10.630.10">
    <property type="entry name" value="Cytochrome P450"/>
    <property type="match status" value="1"/>
</dbReference>
<dbReference type="GO" id="GO:0020037">
    <property type="term" value="F:heme binding"/>
    <property type="evidence" value="ECO:0007669"/>
    <property type="project" value="InterPro"/>
</dbReference>
<dbReference type="Proteomes" id="UP000054359">
    <property type="component" value="Unassembled WGS sequence"/>
</dbReference>
<name>A0A087TBG8_STEMI</name>
<dbReference type="EMBL" id="KK114445">
    <property type="protein sequence ID" value="KFM62457.1"/>
    <property type="molecule type" value="Genomic_DNA"/>
</dbReference>
<dbReference type="AlphaFoldDB" id="A0A087TBG8"/>
<evidence type="ECO:0000313" key="3">
    <source>
        <dbReference type="Proteomes" id="UP000054359"/>
    </source>
</evidence>
<dbReference type="GO" id="GO:0005506">
    <property type="term" value="F:iron ion binding"/>
    <property type="evidence" value="ECO:0007669"/>
    <property type="project" value="InterPro"/>
</dbReference>
<feature type="non-terminal residue" evidence="2">
    <location>
        <position position="68"/>
    </location>
</feature>
<evidence type="ECO:0000313" key="2">
    <source>
        <dbReference type="EMBL" id="KFM62457.1"/>
    </source>
</evidence>
<dbReference type="SUPFAM" id="SSF48264">
    <property type="entry name" value="Cytochrome P450"/>
    <property type="match status" value="1"/>
</dbReference>
<accession>A0A087TBG8</accession>
<dbReference type="GO" id="GO:0016705">
    <property type="term" value="F:oxidoreductase activity, acting on paired donors, with incorporation or reduction of molecular oxygen"/>
    <property type="evidence" value="ECO:0007669"/>
    <property type="project" value="InterPro"/>
</dbReference>
<sequence>MVRFYNFLKNEMEARKKVLASDSSEAMFLDGYLKEMERHKQKNIKSTFSEKFLVGNAQAMVIGGSETT</sequence>
<keyword evidence="3" id="KW-1185">Reference proteome</keyword>
<proteinExistence type="predicted"/>
<keyword evidence="1" id="KW-0503">Monooxygenase</keyword>
<organism evidence="2 3">
    <name type="scientific">Stegodyphus mimosarum</name>
    <name type="common">African social velvet spider</name>
    <dbReference type="NCBI Taxonomy" id="407821"/>
    <lineage>
        <taxon>Eukaryota</taxon>
        <taxon>Metazoa</taxon>
        <taxon>Ecdysozoa</taxon>
        <taxon>Arthropoda</taxon>
        <taxon>Chelicerata</taxon>
        <taxon>Arachnida</taxon>
        <taxon>Araneae</taxon>
        <taxon>Araneomorphae</taxon>
        <taxon>Entelegynae</taxon>
        <taxon>Eresoidea</taxon>
        <taxon>Eresidae</taxon>
        <taxon>Stegodyphus</taxon>
    </lineage>
</organism>
<gene>
    <name evidence="2" type="ORF">X975_25642</name>
</gene>
<evidence type="ECO:0000256" key="1">
    <source>
        <dbReference type="ARBA" id="ARBA00023033"/>
    </source>
</evidence>